<dbReference type="KEGG" id="ccot:CCAX7_31710"/>
<dbReference type="InterPro" id="IPR013148">
    <property type="entry name" value="Glyco_hydro_32_N"/>
</dbReference>
<evidence type="ECO:0000259" key="5">
    <source>
        <dbReference type="Pfam" id="PF00251"/>
    </source>
</evidence>
<evidence type="ECO:0000256" key="4">
    <source>
        <dbReference type="RuleBase" id="RU362110"/>
    </source>
</evidence>
<dbReference type="InterPro" id="IPR023296">
    <property type="entry name" value="Glyco_hydro_beta-prop_sf"/>
</dbReference>
<evidence type="ECO:0000256" key="1">
    <source>
        <dbReference type="ARBA" id="ARBA00009902"/>
    </source>
</evidence>
<protein>
    <submittedName>
        <fullName evidence="7">2,6-beta-D-fructofuranosidase</fullName>
    </submittedName>
</protein>
<dbReference type="PANTHER" id="PTHR42800">
    <property type="entry name" value="EXOINULINASE INUD (AFU_ORTHOLOGUE AFUA_5G00480)"/>
    <property type="match status" value="1"/>
</dbReference>
<keyword evidence="2 4" id="KW-0378">Hydrolase</keyword>
<evidence type="ECO:0000313" key="7">
    <source>
        <dbReference type="EMBL" id="BDI31120.1"/>
    </source>
</evidence>
<feature type="domain" description="Glycosyl hydrolase family 32 C-terminal" evidence="6">
    <location>
        <begin position="392"/>
        <end position="455"/>
    </location>
</feature>
<evidence type="ECO:0000259" key="6">
    <source>
        <dbReference type="Pfam" id="PF08244"/>
    </source>
</evidence>
<dbReference type="Gene3D" id="2.60.120.560">
    <property type="entry name" value="Exo-inulinase, domain 1"/>
    <property type="match status" value="1"/>
</dbReference>
<dbReference type="AlphaFoldDB" id="A0A402CSD7"/>
<evidence type="ECO:0000313" key="8">
    <source>
        <dbReference type="Proteomes" id="UP000287394"/>
    </source>
</evidence>
<dbReference type="InterPro" id="IPR013320">
    <property type="entry name" value="ConA-like_dom_sf"/>
</dbReference>
<dbReference type="CDD" id="cd18622">
    <property type="entry name" value="GH32_Inu-like"/>
    <property type="match status" value="1"/>
</dbReference>
<dbReference type="InterPro" id="IPR013189">
    <property type="entry name" value="Glyco_hydro_32_C"/>
</dbReference>
<evidence type="ECO:0000256" key="3">
    <source>
        <dbReference type="ARBA" id="ARBA00023295"/>
    </source>
</evidence>
<dbReference type="Gene3D" id="2.115.10.20">
    <property type="entry name" value="Glycosyl hydrolase domain, family 43"/>
    <property type="match status" value="1"/>
</dbReference>
<comment type="similarity">
    <text evidence="1 4">Belongs to the glycosyl hydrolase 32 family.</text>
</comment>
<keyword evidence="3 4" id="KW-0326">Glycosidase</keyword>
<evidence type="ECO:0000256" key="2">
    <source>
        <dbReference type="ARBA" id="ARBA00022801"/>
    </source>
</evidence>
<feature type="domain" description="Glycosyl hydrolase family 32 N-terminal" evidence="5">
    <location>
        <begin position="26"/>
        <end position="310"/>
    </location>
</feature>
<reference evidence="7 8" key="1">
    <citation type="journal article" date="2019" name="Int. J. Syst. Evol. Microbiol.">
        <title>Capsulimonas corticalis gen. nov., sp. nov., an aerobic capsulated bacterium, of a novel bacterial order, Capsulimonadales ord. nov., of the class Armatimonadia of the phylum Armatimonadetes.</title>
        <authorList>
            <person name="Li J."/>
            <person name="Kudo C."/>
            <person name="Tonouchi A."/>
        </authorList>
    </citation>
    <scope>NUCLEOTIDE SEQUENCE [LARGE SCALE GENOMIC DNA]</scope>
    <source>
        <strain evidence="7 8">AX-7</strain>
    </source>
</reference>
<dbReference type="SUPFAM" id="SSF75005">
    <property type="entry name" value="Arabinanase/levansucrase/invertase"/>
    <property type="match status" value="1"/>
</dbReference>
<dbReference type="PANTHER" id="PTHR42800:SF1">
    <property type="entry name" value="EXOINULINASE INUD (AFU_ORTHOLOGUE AFUA_5G00480)"/>
    <property type="match status" value="1"/>
</dbReference>
<dbReference type="OrthoDB" id="9759709at2"/>
<dbReference type="Pfam" id="PF00251">
    <property type="entry name" value="Glyco_hydro_32N"/>
    <property type="match status" value="1"/>
</dbReference>
<dbReference type="GO" id="GO:0004575">
    <property type="term" value="F:sucrose alpha-glucosidase activity"/>
    <property type="evidence" value="ECO:0007669"/>
    <property type="project" value="TreeGrafter"/>
</dbReference>
<dbReference type="Pfam" id="PF08244">
    <property type="entry name" value="Glyco_hydro_32C"/>
    <property type="match status" value="1"/>
</dbReference>
<keyword evidence="8" id="KW-1185">Reference proteome</keyword>
<dbReference type="SUPFAM" id="SSF49899">
    <property type="entry name" value="Concanavalin A-like lectins/glucanases"/>
    <property type="match status" value="1"/>
</dbReference>
<dbReference type="GO" id="GO:0005737">
    <property type="term" value="C:cytoplasm"/>
    <property type="evidence" value="ECO:0007669"/>
    <property type="project" value="TreeGrafter"/>
</dbReference>
<dbReference type="Proteomes" id="UP000287394">
    <property type="component" value="Chromosome"/>
</dbReference>
<dbReference type="SMART" id="SM00640">
    <property type="entry name" value="Glyco_32"/>
    <property type="match status" value="1"/>
</dbReference>
<dbReference type="RefSeq" id="WP_119320312.1">
    <property type="nucleotide sequence ID" value="NZ_AP025739.1"/>
</dbReference>
<dbReference type="GO" id="GO:0005987">
    <property type="term" value="P:sucrose catabolic process"/>
    <property type="evidence" value="ECO:0007669"/>
    <property type="project" value="TreeGrafter"/>
</dbReference>
<dbReference type="InterPro" id="IPR001362">
    <property type="entry name" value="Glyco_hydro_32"/>
</dbReference>
<dbReference type="EMBL" id="AP025739">
    <property type="protein sequence ID" value="BDI31120.1"/>
    <property type="molecule type" value="Genomic_DNA"/>
</dbReference>
<name>A0A402CSD7_9BACT</name>
<gene>
    <name evidence="7" type="ORF">CCAX7_31710</name>
</gene>
<accession>A0A402CSD7</accession>
<sequence length="468" mass="51701">MTIDGHHNRAAGEETLYHESGRPQFHFTARRHWLNDPNGLVYFAGEYHLFFQHNPSGNNWGNMTWGHAVSADLVSWRQLDDAIAPDRLGTIYSGSAVVDYDNTSGFGDGSEPPIIAMYTAAGGSSPESEGQPFTQCLAYSNDRGRTWIKYAQNPVLPHVVGENRDPKVIWYAPGQFWVMALFLDVGNFALFTSPNLKRWTRIQTIGLPASSECPDFFPMTVEGSPADERWIIAAANGHYLVGRFDGRELTDILGPYVMDFGANFYAAQTFSDIPPADGRRIQMAWMAGGVYPGMPFNQQMSFPTVMTLHETSDGPRIFRNPVAEIETLVAGVREWRDLTVAPGENPMDEITSDLLDINAEILSGPEAVFGFRIGGVEIRYSGADRTLSCLGRSARRESSGGALPIRILADRTSIEIFADGGRTVLSFCITPSDPRPPLEFFAEGDPVRVSSLKVRTLRSSWPNSPIHS</sequence>
<proteinExistence type="inferred from homology"/>
<organism evidence="7 8">
    <name type="scientific">Capsulimonas corticalis</name>
    <dbReference type="NCBI Taxonomy" id="2219043"/>
    <lineage>
        <taxon>Bacteria</taxon>
        <taxon>Bacillati</taxon>
        <taxon>Armatimonadota</taxon>
        <taxon>Armatimonadia</taxon>
        <taxon>Capsulimonadales</taxon>
        <taxon>Capsulimonadaceae</taxon>
        <taxon>Capsulimonas</taxon>
    </lineage>
</organism>